<proteinExistence type="predicted"/>
<dbReference type="AlphaFoldDB" id="A0A381U465"/>
<protein>
    <recommendedName>
        <fullName evidence="1">PPi-type phosphoenolpyruvate carboxykinase lobe 2 domain-containing protein</fullName>
    </recommendedName>
</protein>
<reference evidence="2" key="1">
    <citation type="submission" date="2018-05" db="EMBL/GenBank/DDBJ databases">
        <authorList>
            <person name="Lanie J.A."/>
            <person name="Ng W.-L."/>
            <person name="Kazmierczak K.M."/>
            <person name="Andrzejewski T.M."/>
            <person name="Davidsen T.M."/>
            <person name="Wayne K.J."/>
            <person name="Tettelin H."/>
            <person name="Glass J.I."/>
            <person name="Rusch D."/>
            <person name="Podicherti R."/>
            <person name="Tsui H.-C.T."/>
            <person name="Winkler M.E."/>
        </authorList>
    </citation>
    <scope>NUCLEOTIDE SEQUENCE</scope>
</reference>
<evidence type="ECO:0000259" key="1">
    <source>
        <dbReference type="Pfam" id="PF26300"/>
    </source>
</evidence>
<dbReference type="InterPro" id="IPR058710">
    <property type="entry name" value="PEPCK_lobe_2"/>
</dbReference>
<gene>
    <name evidence="2" type="ORF">METZ01_LOCUS75870</name>
</gene>
<organism evidence="2">
    <name type="scientific">marine metagenome</name>
    <dbReference type="NCBI Taxonomy" id="408172"/>
    <lineage>
        <taxon>unclassified sequences</taxon>
        <taxon>metagenomes</taxon>
        <taxon>ecological metagenomes</taxon>
    </lineage>
</organism>
<dbReference type="EMBL" id="UINC01005702">
    <property type="protein sequence ID" value="SVA23016.1"/>
    <property type="molecule type" value="Genomic_DNA"/>
</dbReference>
<accession>A0A381U465</accession>
<sequence length="1153" mass="129195">MNLDDAKELKRRLGFGVNLNSDEDRLRLAEVINAKLWFRGQPIVGKESEFALLKTSKHLLANLQEKNRLLAEYYCPVDARIQSFLNRYLAGCDVPKLPTNALQLEHHGLARTLSLPPDKDSYKSEHVDSYRIEQGVLHNPRSDRRTTKGVFHIVEGELPIPHDKKQVPKAVFAALLAQAFSPPEGVMEIPFTSSQEDRARLFVSLLLRPVVTPGVRGVCEERSLETRFFAPGSLVSNLDFVESIFGNAGDPYLSENDAALDPAHWTGHTGCVVLAPHLVLLGKKELGLPHVSEATERQKRDGMCWESGEERYNDGGGFKVACRDASGVMVTLIADNYFGYCKKEVKTQISFSANLLGNAEEEHAGGVIAYPRYDLGEEFHLSDFVKEVNHTFAEMIRECGDLMGFQPEGYAIDKRFPDIQYIPEDSIVRLREQSISWSREGVAQRIRLSPGITYVLPSGYKVSMVRRSVGGHWRLVGNAAEGVFCHKPCTVSGGGKSEISKSIRDAILAGPVFVADFQEDMASADEILQRSFSGRFKNPPDVKRGRSILDERRSLGSVIKLLTPSRAYTDEYNEWLGGIPMHVRDLVFTVKRFYQPEWKGDWGRLFSVDAVNGQPGKELKYKQQKLVAQYLRVGFTGDGLWRTFTLRKDFIPSVKLQREDDISASTVLPSGALSHLRNDEHRPSLKFASNCEYRFFQRPDDAVLRGYDKNAEADFCRQNLFASNYHPISRQEARDEVDDALQFGEYTANLQEVFRGFLDDSNPREFMASSALPRIVDGKPTKNPRYLQNRPDVEDARGRYLANIGTRLYRRVPLGQAVLNPVDAVLAGRRNNPPDAKAGIRALAVYGPIHYQELPELFMDFVSSLTGKSPSTTGAGSEGALTKGPFNALLPVVDLNNALVSYMLTSDDCFTSAAGYIGPKYRVNHDISLLIPELWARMSSGERRADYLIREGYLEKVDDFDHAGRTVLAGRLGYRITSRFVLDFFGRIFTNPDAVVPGDMLKPELQGIDDFVDGVNNIVETQQRIAGHYFEDGSIDDAIPPLRALLHIMAHGQFEGKTAADPEIRSLFDQEKVREQSWYHDRIKSKQTRDVAYLENQLAYMKAFLEKETHREEAGRLGLGKRVAKVEDELAFARSSDCLAALAGTIGLDCSLK</sequence>
<feature type="domain" description="PPi-type phosphoenolpyruvate carboxykinase lobe 2" evidence="1">
    <location>
        <begin position="514"/>
        <end position="621"/>
    </location>
</feature>
<name>A0A381U465_9ZZZZ</name>
<evidence type="ECO:0000313" key="2">
    <source>
        <dbReference type="EMBL" id="SVA23016.1"/>
    </source>
</evidence>
<dbReference type="Pfam" id="PF26300">
    <property type="entry name" value="PEPCK_PPi_lobe_2"/>
    <property type="match status" value="1"/>
</dbReference>